<dbReference type="OrthoDB" id="309640at2759"/>
<dbReference type="CDD" id="cd00448">
    <property type="entry name" value="YjgF_YER057c_UK114_family"/>
    <property type="match status" value="1"/>
</dbReference>
<reference evidence="2" key="1">
    <citation type="submission" date="2021-10" db="EMBL/GenBank/DDBJ databases">
        <authorList>
            <person name="Piombo E."/>
        </authorList>
    </citation>
    <scope>NUCLEOTIDE SEQUENCE</scope>
</reference>
<dbReference type="GO" id="GO:0019239">
    <property type="term" value="F:deaminase activity"/>
    <property type="evidence" value="ECO:0007669"/>
    <property type="project" value="TreeGrafter"/>
</dbReference>
<evidence type="ECO:0000313" key="3">
    <source>
        <dbReference type="Proteomes" id="UP000754883"/>
    </source>
</evidence>
<dbReference type="InterPro" id="IPR006175">
    <property type="entry name" value="YjgF/YER057c/UK114"/>
</dbReference>
<dbReference type="Proteomes" id="UP000754883">
    <property type="component" value="Unassembled WGS sequence"/>
</dbReference>
<feature type="non-terminal residue" evidence="2">
    <location>
        <position position="1"/>
    </location>
</feature>
<evidence type="ECO:0000256" key="1">
    <source>
        <dbReference type="ARBA" id="ARBA00010552"/>
    </source>
</evidence>
<keyword evidence="3" id="KW-1185">Reference proteome</keyword>
<protein>
    <submittedName>
        <fullName evidence="2">Uncharacterized protein</fullName>
    </submittedName>
</protein>
<name>A0A9N9XX21_9HYPO</name>
<sequence length="93" mass="10117">FDEWSKPDGVLINSSIAAQTERSCQNLAAVLKEVGLSMSRVVKCNIFLSDIGHFAEMNSVYATYFPHKPARSCVAVKTLPKDSDVEIGCVALP</sequence>
<proteinExistence type="inferred from homology"/>
<dbReference type="GO" id="GO:0005829">
    <property type="term" value="C:cytosol"/>
    <property type="evidence" value="ECO:0007669"/>
    <property type="project" value="TreeGrafter"/>
</dbReference>
<evidence type="ECO:0000313" key="2">
    <source>
        <dbReference type="EMBL" id="CAG9982675.1"/>
    </source>
</evidence>
<dbReference type="PANTHER" id="PTHR11803">
    <property type="entry name" value="2-IMINOBUTANOATE/2-IMINOPROPANOATE DEAMINASE RIDA"/>
    <property type="match status" value="1"/>
</dbReference>
<dbReference type="SUPFAM" id="SSF55298">
    <property type="entry name" value="YjgF-like"/>
    <property type="match status" value="1"/>
</dbReference>
<dbReference type="EMBL" id="CABFNO020001343">
    <property type="protein sequence ID" value="CAG9982675.1"/>
    <property type="molecule type" value="Genomic_DNA"/>
</dbReference>
<accession>A0A9N9XX21</accession>
<comment type="caution">
    <text evidence="2">The sequence shown here is derived from an EMBL/GenBank/DDBJ whole genome shotgun (WGS) entry which is preliminary data.</text>
</comment>
<dbReference type="PANTHER" id="PTHR11803:SF58">
    <property type="entry name" value="PROTEIN HMF1-RELATED"/>
    <property type="match status" value="1"/>
</dbReference>
<comment type="similarity">
    <text evidence="1">Belongs to the RutC family.</text>
</comment>
<dbReference type="InterPro" id="IPR035959">
    <property type="entry name" value="RutC-like_sf"/>
</dbReference>
<dbReference type="PROSITE" id="PS01094">
    <property type="entry name" value="UPF0076"/>
    <property type="match status" value="1"/>
</dbReference>
<dbReference type="GO" id="GO:0005739">
    <property type="term" value="C:mitochondrion"/>
    <property type="evidence" value="ECO:0007669"/>
    <property type="project" value="TreeGrafter"/>
</dbReference>
<dbReference type="InterPro" id="IPR019897">
    <property type="entry name" value="RidA_CS"/>
</dbReference>
<dbReference type="AlphaFoldDB" id="A0A9N9XX21"/>
<dbReference type="Pfam" id="PF01042">
    <property type="entry name" value="Ribonuc_L-PSP"/>
    <property type="match status" value="1"/>
</dbReference>
<gene>
    <name evidence="2" type="ORF">CBYS24578_00017505</name>
</gene>
<dbReference type="FunFam" id="3.30.1330.40:FF:000001">
    <property type="entry name" value="L-PSP family endoribonuclease"/>
    <property type="match status" value="1"/>
</dbReference>
<organism evidence="2 3">
    <name type="scientific">Clonostachys byssicola</name>
    <dbReference type="NCBI Taxonomy" id="160290"/>
    <lineage>
        <taxon>Eukaryota</taxon>
        <taxon>Fungi</taxon>
        <taxon>Dikarya</taxon>
        <taxon>Ascomycota</taxon>
        <taxon>Pezizomycotina</taxon>
        <taxon>Sordariomycetes</taxon>
        <taxon>Hypocreomycetidae</taxon>
        <taxon>Hypocreales</taxon>
        <taxon>Bionectriaceae</taxon>
        <taxon>Clonostachys</taxon>
    </lineage>
</organism>
<dbReference type="Gene3D" id="3.30.1330.40">
    <property type="entry name" value="RutC-like"/>
    <property type="match status" value="1"/>
</dbReference>